<dbReference type="InterPro" id="IPR003594">
    <property type="entry name" value="HATPase_dom"/>
</dbReference>
<keyword evidence="4" id="KW-1003">Cell membrane</keyword>
<keyword evidence="13 14" id="KW-0472">Membrane</keyword>
<keyword evidence="17" id="KW-1185">Reference proteome</keyword>
<sequence>MARLDSKEIRLFFLRNGYLLIVAAWLFTFAFLFANFWSYYSSEDGVRQTLQNSINARQRSFDRIAADTQLVRSLMERTYTQEQLQRLYQKDLYIFAYDNRGGDSWETFWSTSMVKPLDLPLDPRPGSYFIKLNNGDYVMICRKVQPEQYLVGLIPVKMEYQIENDYLVNGFYKRPAISNEYSIHTSGPGKPVLSADTGSILFYLYHDLSGGRYPPSWISIALWSIGCICMLIFINQFATLLARKINPVWGFLFLLAVLFIGRVFTYLYAFPIDLRTLQLFDATIYARDDVFRSLGDLLLNVLLTFWLILFFREHVRTIKPPALEKTWQRWLVISFSGLIMFVVGQFYSDLVQSLVMDSQISFDVTNVFGLDQYSVVGSIVLGFIAISFLFFSQIVNYLLNQLTNFNYRSKYLFLAIVGLLWLAVNIYNDERVYDVAFMTWLLAYVILLDLLALRFEDTPSSVPFLFWMLVMTVTTSAVLVYHNNQKELEGRVKVAERLSKRKDVALESFLKDVNEKLAKDAMVQTFFKYRTRVAKEELRQQIDQKYFTGAYNNYRIDLYTFDQNHTPLYNDNAETMDEFDSFKTRTEKPLIADNNLYYEERSFNDYSYIGTREVREDSVLLGYLRFVLTPLVAQPERPFPSLLVEGSKTGQNDVSSMYSYAVYDKNILVNNNNDYPFPVKLYAADIPAMRDNVTYADEDSYSKLYYRPTPEKLVIIVKKDRSFVEFMTLFAYMFCLFLIIIAIYAVFDLLIKARMRWSQMKALLNINIRKKVQGTIIFVVVFAFIVLGVTTILFFINRYQTENAERLSRKINAVAHDLQTVFQHRLEFDEMEMIYDSLSRSVSKLAENHDVDLNLYDRDGNLRLTTQPLLSEKGLTANKINPIAYFELTRLNKVQFIQNERIGRMNFLSGYIPVRDGANILAYLNVPSFTTETELNNQISNFLVALINFNALILLIAGLLALFITNTITRSFSLVTDRLRSVNLGQHNDEIEWDKDDEIGLLVKEYNKMVRKLEVSAVKLARSEREGAWREMARQVAHEIKNPLTPMKLSIQYLQRAIANDSPNVKVLSQNVANTLVEQIEHLSNIASDFSAFAHIGQANSEEMSLNELLYSLTGLYQGHPGCAIEYEQPERQYTIFADKTQMNRLFTNLLQNAIQAMPEGKQDGLIRIMLRPSRMGHVTVSVVDNGHGIPADVQPKIFVPNFTTKSSGTGLGLAMCKNIVEQARGEIWFETEEGKGTTFFVKLPLIEE</sequence>
<dbReference type="InterPro" id="IPR003661">
    <property type="entry name" value="HisK_dim/P_dom"/>
</dbReference>
<dbReference type="PROSITE" id="PS50109">
    <property type="entry name" value="HIS_KIN"/>
    <property type="match status" value="1"/>
</dbReference>
<feature type="transmembrane region" description="Helical" evidence="14">
    <location>
        <begin position="464"/>
        <end position="482"/>
    </location>
</feature>
<feature type="transmembrane region" description="Helical" evidence="14">
    <location>
        <begin position="411"/>
        <end position="427"/>
    </location>
</feature>
<dbReference type="GO" id="GO:0005524">
    <property type="term" value="F:ATP binding"/>
    <property type="evidence" value="ECO:0007669"/>
    <property type="project" value="UniProtKB-KW"/>
</dbReference>
<evidence type="ECO:0000256" key="10">
    <source>
        <dbReference type="ARBA" id="ARBA00022840"/>
    </source>
</evidence>
<dbReference type="Gene3D" id="3.30.565.10">
    <property type="entry name" value="Histidine kinase-like ATPase, C-terminal domain"/>
    <property type="match status" value="1"/>
</dbReference>
<keyword evidence="5" id="KW-0597">Phosphoprotein</keyword>
<dbReference type="InterPro" id="IPR004358">
    <property type="entry name" value="Sig_transdc_His_kin-like_C"/>
</dbReference>
<feature type="transmembrane region" description="Helical" evidence="14">
    <location>
        <begin position="729"/>
        <end position="751"/>
    </location>
</feature>
<gene>
    <name evidence="16" type="ORF">MKQ68_03765</name>
</gene>
<keyword evidence="6" id="KW-0808">Transferase</keyword>
<keyword evidence="8" id="KW-0547">Nucleotide-binding</keyword>
<dbReference type="InterPro" id="IPR005467">
    <property type="entry name" value="His_kinase_dom"/>
</dbReference>
<evidence type="ECO:0000256" key="4">
    <source>
        <dbReference type="ARBA" id="ARBA00022475"/>
    </source>
</evidence>
<feature type="transmembrane region" description="Helical" evidence="14">
    <location>
        <begin position="375"/>
        <end position="399"/>
    </location>
</feature>
<feature type="transmembrane region" description="Helical" evidence="14">
    <location>
        <begin position="330"/>
        <end position="348"/>
    </location>
</feature>
<keyword evidence="10 16" id="KW-0067">ATP-binding</keyword>
<dbReference type="Pfam" id="PF02518">
    <property type="entry name" value="HATPase_c"/>
    <property type="match status" value="1"/>
</dbReference>
<evidence type="ECO:0000313" key="17">
    <source>
        <dbReference type="Proteomes" id="UP001162741"/>
    </source>
</evidence>
<dbReference type="Gene3D" id="6.10.340.10">
    <property type="match status" value="1"/>
</dbReference>
<evidence type="ECO:0000256" key="2">
    <source>
        <dbReference type="ARBA" id="ARBA00004651"/>
    </source>
</evidence>
<dbReference type="SMART" id="SM00388">
    <property type="entry name" value="HisKA"/>
    <property type="match status" value="1"/>
</dbReference>
<accession>A0ABY6J3F9</accession>
<feature type="domain" description="Histidine kinase" evidence="15">
    <location>
        <begin position="1035"/>
        <end position="1248"/>
    </location>
</feature>
<feature type="transmembrane region" description="Helical" evidence="14">
    <location>
        <begin position="248"/>
        <end position="270"/>
    </location>
</feature>
<keyword evidence="12" id="KW-0902">Two-component regulatory system</keyword>
<dbReference type="PANTHER" id="PTHR45528:SF1">
    <property type="entry name" value="SENSOR HISTIDINE KINASE CPXA"/>
    <property type="match status" value="1"/>
</dbReference>
<evidence type="ECO:0000256" key="9">
    <source>
        <dbReference type="ARBA" id="ARBA00022777"/>
    </source>
</evidence>
<evidence type="ECO:0000313" key="16">
    <source>
        <dbReference type="EMBL" id="UYQ94208.1"/>
    </source>
</evidence>
<dbReference type="EMBL" id="CP107006">
    <property type="protein sequence ID" value="UYQ94208.1"/>
    <property type="molecule type" value="Genomic_DNA"/>
</dbReference>
<keyword evidence="9" id="KW-0418">Kinase</keyword>
<name>A0ABY6J3F9_9BACT</name>
<dbReference type="Proteomes" id="UP001162741">
    <property type="component" value="Chromosome"/>
</dbReference>
<dbReference type="CDD" id="cd00075">
    <property type="entry name" value="HATPase"/>
    <property type="match status" value="1"/>
</dbReference>
<evidence type="ECO:0000256" key="7">
    <source>
        <dbReference type="ARBA" id="ARBA00022692"/>
    </source>
</evidence>
<dbReference type="SUPFAM" id="SSF55874">
    <property type="entry name" value="ATPase domain of HSP90 chaperone/DNA topoisomerase II/histidine kinase"/>
    <property type="match status" value="1"/>
</dbReference>
<evidence type="ECO:0000256" key="6">
    <source>
        <dbReference type="ARBA" id="ARBA00022679"/>
    </source>
</evidence>
<protein>
    <recommendedName>
        <fullName evidence="3">histidine kinase</fullName>
        <ecNumber evidence="3">2.7.13.3</ecNumber>
    </recommendedName>
</protein>
<evidence type="ECO:0000256" key="13">
    <source>
        <dbReference type="ARBA" id="ARBA00023136"/>
    </source>
</evidence>
<keyword evidence="11 14" id="KW-1133">Transmembrane helix</keyword>
<dbReference type="InterPro" id="IPR036890">
    <property type="entry name" value="HATPase_C_sf"/>
</dbReference>
<evidence type="ECO:0000256" key="3">
    <source>
        <dbReference type="ARBA" id="ARBA00012438"/>
    </source>
</evidence>
<proteinExistence type="predicted"/>
<keyword evidence="7 14" id="KW-0812">Transmembrane</keyword>
<evidence type="ECO:0000256" key="1">
    <source>
        <dbReference type="ARBA" id="ARBA00000085"/>
    </source>
</evidence>
<dbReference type="Gene3D" id="1.10.287.130">
    <property type="match status" value="1"/>
</dbReference>
<comment type="catalytic activity">
    <reaction evidence="1">
        <text>ATP + protein L-histidine = ADP + protein N-phospho-L-histidine.</text>
        <dbReference type="EC" id="2.7.13.3"/>
    </reaction>
</comment>
<dbReference type="EC" id="2.7.13.3" evidence="3"/>
<feature type="transmembrane region" description="Helical" evidence="14">
    <location>
        <begin position="12"/>
        <end position="37"/>
    </location>
</feature>
<evidence type="ECO:0000256" key="11">
    <source>
        <dbReference type="ARBA" id="ARBA00022989"/>
    </source>
</evidence>
<evidence type="ECO:0000256" key="12">
    <source>
        <dbReference type="ARBA" id="ARBA00023012"/>
    </source>
</evidence>
<dbReference type="Pfam" id="PF00512">
    <property type="entry name" value="HisKA"/>
    <property type="match status" value="1"/>
</dbReference>
<dbReference type="SUPFAM" id="SSF47384">
    <property type="entry name" value="Homodimeric domain of signal transducing histidine kinase"/>
    <property type="match status" value="1"/>
</dbReference>
<dbReference type="PRINTS" id="PR00344">
    <property type="entry name" value="BCTRLSENSOR"/>
</dbReference>
<organism evidence="16 17">
    <name type="scientific">Chitinophaga horti</name>
    <dbReference type="NCBI Taxonomy" id="2920382"/>
    <lineage>
        <taxon>Bacteria</taxon>
        <taxon>Pseudomonadati</taxon>
        <taxon>Bacteroidota</taxon>
        <taxon>Chitinophagia</taxon>
        <taxon>Chitinophagales</taxon>
        <taxon>Chitinophagaceae</taxon>
        <taxon>Chitinophaga</taxon>
    </lineage>
</organism>
<feature type="transmembrane region" description="Helical" evidence="14">
    <location>
        <begin position="942"/>
        <end position="964"/>
    </location>
</feature>
<dbReference type="PANTHER" id="PTHR45528">
    <property type="entry name" value="SENSOR HISTIDINE KINASE CPXA"/>
    <property type="match status" value="1"/>
</dbReference>
<evidence type="ECO:0000256" key="5">
    <source>
        <dbReference type="ARBA" id="ARBA00022553"/>
    </source>
</evidence>
<feature type="transmembrane region" description="Helical" evidence="14">
    <location>
        <begin position="290"/>
        <end position="309"/>
    </location>
</feature>
<evidence type="ECO:0000256" key="8">
    <source>
        <dbReference type="ARBA" id="ARBA00022741"/>
    </source>
</evidence>
<evidence type="ECO:0000256" key="14">
    <source>
        <dbReference type="SAM" id="Phobius"/>
    </source>
</evidence>
<feature type="transmembrane region" description="Helical" evidence="14">
    <location>
        <begin position="217"/>
        <end position="241"/>
    </location>
</feature>
<dbReference type="InterPro" id="IPR036097">
    <property type="entry name" value="HisK_dim/P_sf"/>
</dbReference>
<dbReference type="CDD" id="cd00082">
    <property type="entry name" value="HisKA"/>
    <property type="match status" value="1"/>
</dbReference>
<dbReference type="RefSeq" id="WP_264282145.1">
    <property type="nucleotide sequence ID" value="NZ_CP107006.1"/>
</dbReference>
<reference evidence="16" key="1">
    <citation type="submission" date="2022-10" db="EMBL/GenBank/DDBJ databases">
        <title>Chitinophaga sp. nov., isolated from soil.</title>
        <authorList>
            <person name="Jeon C.O."/>
        </authorList>
    </citation>
    <scope>NUCLEOTIDE SEQUENCE</scope>
    <source>
        <strain evidence="16">R8</strain>
    </source>
</reference>
<feature type="transmembrane region" description="Helical" evidence="14">
    <location>
        <begin position="772"/>
        <end position="796"/>
    </location>
</feature>
<comment type="subcellular location">
    <subcellularLocation>
        <location evidence="2">Cell membrane</location>
        <topology evidence="2">Multi-pass membrane protein</topology>
    </subcellularLocation>
</comment>
<dbReference type="InterPro" id="IPR050398">
    <property type="entry name" value="HssS/ArlS-like"/>
</dbReference>
<evidence type="ECO:0000259" key="15">
    <source>
        <dbReference type="PROSITE" id="PS50109"/>
    </source>
</evidence>
<dbReference type="SMART" id="SM00387">
    <property type="entry name" value="HATPase_c"/>
    <property type="match status" value="1"/>
</dbReference>